<feature type="transmembrane region" description="Helical" evidence="8">
    <location>
        <begin position="205"/>
        <end position="226"/>
    </location>
</feature>
<keyword evidence="11" id="KW-1185">Reference proteome</keyword>
<evidence type="ECO:0000259" key="9">
    <source>
        <dbReference type="Pfam" id="PF13231"/>
    </source>
</evidence>
<name>A0A7W6JXL3_9SPHN</name>
<dbReference type="EMBL" id="JACIEH010000006">
    <property type="protein sequence ID" value="MBB4101444.1"/>
    <property type="molecule type" value="Genomic_DNA"/>
</dbReference>
<evidence type="ECO:0000313" key="10">
    <source>
        <dbReference type="EMBL" id="MBB4101444.1"/>
    </source>
</evidence>
<dbReference type="InterPro" id="IPR038731">
    <property type="entry name" value="RgtA/B/C-like"/>
</dbReference>
<feature type="transmembrane region" description="Helical" evidence="8">
    <location>
        <begin position="119"/>
        <end position="140"/>
    </location>
</feature>
<organism evidence="10 11">
    <name type="scientific">Sphingomonas kyeonggiensis</name>
    <dbReference type="NCBI Taxonomy" id="1268553"/>
    <lineage>
        <taxon>Bacteria</taxon>
        <taxon>Pseudomonadati</taxon>
        <taxon>Pseudomonadota</taxon>
        <taxon>Alphaproteobacteria</taxon>
        <taxon>Sphingomonadales</taxon>
        <taxon>Sphingomonadaceae</taxon>
        <taxon>Sphingomonas</taxon>
    </lineage>
</organism>
<feature type="domain" description="Glycosyltransferase RgtA/B/C/D-like" evidence="9">
    <location>
        <begin position="79"/>
        <end position="218"/>
    </location>
</feature>
<protein>
    <submittedName>
        <fullName evidence="10">4-amino-4-deoxy-L-arabinose transferase-like glycosyltransferase</fullName>
    </submittedName>
</protein>
<sequence>MAGGAGLQSGMAKGWGPAWALPLGLLLALVIAFPRSFVGGGGDDWYYLEAARCAAEHGWCVPTTHWAARLPLVLPMGGTLALLGPAAWVVALVPLAYAIAGLVLFVANVEHRFGRLQGMAAGAAFALTPIVPLNSLIPLVDLPEFAWTMAALLALQHGLDRRNARLAALAGAALALGVMTRTSLVALFPLFGIGWLFLDAGRRRLALPFAAAFGAVLAAEALFHLLTAGDPLLGWHLAFRHTQIATSELPAGLDVGHSPLFNLELIRHWRRGMGIEVHWTVDPLLNLLADPLSGLTWCGAIALAVARVRDWRRDRWLPGLAVAALLHFLLITYVLAIDPKPRMFLLETATAGATIGVLGVAAWRSGSRVFVAILLALIAGRALLMGYDQTDMGQVRRVAAAWLAAAPHGSVATDEWTRRTLALVPAARSLPPVEAAPGRDRLYLGREACGGGRVLQAQGFVRRDPAVLAWLRSRRVLLAPQAPLRLCLVRPPRHGAGG</sequence>
<comment type="caution">
    <text evidence="10">The sequence shown here is derived from an EMBL/GenBank/DDBJ whole genome shotgun (WGS) entry which is preliminary data.</text>
</comment>
<accession>A0A7W6JXL3</accession>
<dbReference type="AlphaFoldDB" id="A0A7W6JXL3"/>
<evidence type="ECO:0000256" key="4">
    <source>
        <dbReference type="ARBA" id="ARBA00022679"/>
    </source>
</evidence>
<keyword evidence="3" id="KW-0328">Glycosyltransferase</keyword>
<dbReference type="Pfam" id="PF13231">
    <property type="entry name" value="PMT_2"/>
    <property type="match status" value="1"/>
</dbReference>
<feature type="transmembrane region" description="Helical" evidence="8">
    <location>
        <begin position="344"/>
        <end position="363"/>
    </location>
</feature>
<keyword evidence="4 10" id="KW-0808">Transferase</keyword>
<dbReference type="GO" id="GO:0016763">
    <property type="term" value="F:pentosyltransferase activity"/>
    <property type="evidence" value="ECO:0007669"/>
    <property type="project" value="TreeGrafter"/>
</dbReference>
<evidence type="ECO:0000256" key="2">
    <source>
        <dbReference type="ARBA" id="ARBA00022475"/>
    </source>
</evidence>
<keyword evidence="7 8" id="KW-0472">Membrane</keyword>
<evidence type="ECO:0000256" key="1">
    <source>
        <dbReference type="ARBA" id="ARBA00004651"/>
    </source>
</evidence>
<evidence type="ECO:0000256" key="8">
    <source>
        <dbReference type="SAM" id="Phobius"/>
    </source>
</evidence>
<gene>
    <name evidence="10" type="ORF">GGR46_005036</name>
</gene>
<comment type="subcellular location">
    <subcellularLocation>
        <location evidence="1">Cell membrane</location>
        <topology evidence="1">Multi-pass membrane protein</topology>
    </subcellularLocation>
</comment>
<dbReference type="InterPro" id="IPR050297">
    <property type="entry name" value="LipidA_mod_glycosyltrf_83"/>
</dbReference>
<feature type="transmembrane region" description="Helical" evidence="8">
    <location>
        <begin position="86"/>
        <end position="107"/>
    </location>
</feature>
<keyword evidence="6 8" id="KW-1133">Transmembrane helix</keyword>
<evidence type="ECO:0000256" key="7">
    <source>
        <dbReference type="ARBA" id="ARBA00023136"/>
    </source>
</evidence>
<keyword evidence="2" id="KW-1003">Cell membrane</keyword>
<evidence type="ECO:0000313" key="11">
    <source>
        <dbReference type="Proteomes" id="UP000557392"/>
    </source>
</evidence>
<proteinExistence type="predicted"/>
<dbReference type="PANTHER" id="PTHR33908">
    <property type="entry name" value="MANNOSYLTRANSFERASE YKCB-RELATED"/>
    <property type="match status" value="1"/>
</dbReference>
<dbReference type="PANTHER" id="PTHR33908:SF11">
    <property type="entry name" value="MEMBRANE PROTEIN"/>
    <property type="match status" value="1"/>
</dbReference>
<keyword evidence="5 8" id="KW-0812">Transmembrane</keyword>
<dbReference type="GO" id="GO:0005886">
    <property type="term" value="C:plasma membrane"/>
    <property type="evidence" value="ECO:0007669"/>
    <property type="project" value="UniProtKB-SubCell"/>
</dbReference>
<dbReference type="GO" id="GO:0009103">
    <property type="term" value="P:lipopolysaccharide biosynthetic process"/>
    <property type="evidence" value="ECO:0007669"/>
    <property type="project" value="UniProtKB-ARBA"/>
</dbReference>
<evidence type="ECO:0000256" key="5">
    <source>
        <dbReference type="ARBA" id="ARBA00022692"/>
    </source>
</evidence>
<evidence type="ECO:0000256" key="3">
    <source>
        <dbReference type="ARBA" id="ARBA00022676"/>
    </source>
</evidence>
<feature type="transmembrane region" description="Helical" evidence="8">
    <location>
        <begin position="369"/>
        <end position="387"/>
    </location>
</feature>
<evidence type="ECO:0000256" key="6">
    <source>
        <dbReference type="ARBA" id="ARBA00022989"/>
    </source>
</evidence>
<feature type="transmembrane region" description="Helical" evidence="8">
    <location>
        <begin position="166"/>
        <end position="198"/>
    </location>
</feature>
<dbReference type="RefSeq" id="WP_184000801.1">
    <property type="nucleotide sequence ID" value="NZ_JACIEH010000006.1"/>
</dbReference>
<dbReference type="Proteomes" id="UP000557392">
    <property type="component" value="Unassembled WGS sequence"/>
</dbReference>
<feature type="transmembrane region" description="Helical" evidence="8">
    <location>
        <begin position="18"/>
        <end position="38"/>
    </location>
</feature>
<feature type="transmembrane region" description="Helical" evidence="8">
    <location>
        <begin position="316"/>
        <end position="337"/>
    </location>
</feature>
<reference evidence="10 11" key="1">
    <citation type="submission" date="2020-08" db="EMBL/GenBank/DDBJ databases">
        <title>Genomic Encyclopedia of Type Strains, Phase IV (KMG-IV): sequencing the most valuable type-strain genomes for metagenomic binning, comparative biology and taxonomic classification.</title>
        <authorList>
            <person name="Goeker M."/>
        </authorList>
    </citation>
    <scope>NUCLEOTIDE SEQUENCE [LARGE SCALE GENOMIC DNA]</scope>
    <source>
        <strain evidence="10 11">DSM 101806</strain>
    </source>
</reference>